<evidence type="ECO:0000256" key="3">
    <source>
        <dbReference type="ARBA" id="ARBA00023163"/>
    </source>
</evidence>
<feature type="domain" description="HTH myb-type" evidence="6">
    <location>
        <begin position="143"/>
        <end position="203"/>
    </location>
</feature>
<proteinExistence type="predicted"/>
<feature type="region of interest" description="Disordered" evidence="5">
    <location>
        <begin position="239"/>
        <end position="264"/>
    </location>
</feature>
<comment type="caution">
    <text evidence="7">The sequence shown here is derived from an EMBL/GenBank/DDBJ whole genome shotgun (WGS) entry which is preliminary data.</text>
</comment>
<evidence type="ECO:0000256" key="4">
    <source>
        <dbReference type="ARBA" id="ARBA00023242"/>
    </source>
</evidence>
<organism evidence="7 8">
    <name type="scientific">Pyrus ussuriensis x Pyrus communis</name>
    <dbReference type="NCBI Taxonomy" id="2448454"/>
    <lineage>
        <taxon>Eukaryota</taxon>
        <taxon>Viridiplantae</taxon>
        <taxon>Streptophyta</taxon>
        <taxon>Embryophyta</taxon>
        <taxon>Tracheophyta</taxon>
        <taxon>Spermatophyta</taxon>
        <taxon>Magnoliopsida</taxon>
        <taxon>eudicotyledons</taxon>
        <taxon>Gunneridae</taxon>
        <taxon>Pentapetalae</taxon>
        <taxon>rosids</taxon>
        <taxon>fabids</taxon>
        <taxon>Rosales</taxon>
        <taxon>Rosaceae</taxon>
        <taxon>Amygdaloideae</taxon>
        <taxon>Maleae</taxon>
        <taxon>Pyrus</taxon>
    </lineage>
</organism>
<dbReference type="InterPro" id="IPR046955">
    <property type="entry name" value="PHR1-like"/>
</dbReference>
<dbReference type="PANTHER" id="PTHR31314:SF188">
    <property type="entry name" value="TRANSCRIPTION FACTOR KAN2 ISOFORM X1-RELATED"/>
    <property type="match status" value="1"/>
</dbReference>
<dbReference type="OrthoDB" id="551907at2759"/>
<keyword evidence="8" id="KW-1185">Reference proteome</keyword>
<evidence type="ECO:0000256" key="5">
    <source>
        <dbReference type="SAM" id="MobiDB-lite"/>
    </source>
</evidence>
<dbReference type="PROSITE" id="PS51294">
    <property type="entry name" value="HTH_MYB"/>
    <property type="match status" value="1"/>
</dbReference>
<gene>
    <name evidence="7" type="ORF">D8674_015752</name>
</gene>
<evidence type="ECO:0000313" key="8">
    <source>
        <dbReference type="Proteomes" id="UP000327157"/>
    </source>
</evidence>
<dbReference type="AlphaFoldDB" id="A0A5N5HD68"/>
<evidence type="ECO:0000256" key="1">
    <source>
        <dbReference type="ARBA" id="ARBA00004123"/>
    </source>
</evidence>
<keyword evidence="3" id="KW-0804">Transcription</keyword>
<dbReference type="FunFam" id="1.10.10.60:FF:000002">
    <property type="entry name" value="Myb family transcription factor"/>
    <property type="match status" value="1"/>
</dbReference>
<sequence>MNCYTKSFHRHAKFVIELGLGEHGHPEEKFFARTTPLPFLPSPRTTYNITTHPQHREKEKGQSEAVVASSLLVQGRCTRNKQKAQAAEAAGGERERERERERGKYRIVIVRLAGIRGRSRLLGKKMTTSSCSARNGAVRQYVRSKVPRLRWTPELHRCFLQAIERLGGHKKATPKLVLQLMDVKGLTISHVKSHLQMYRSMRGDPIIRQDRVQTRKLHSFEEAEDDGCVEEVNGLSFYPSSKPSRESDSQVICSPRRSKRARTETMGSNISEGLQQQQCGKGGIYETVSNPYSFDDYVLALGIKEDPHPSAFKIALQESDFLKVATLPEAGGAHVEDHHEASQCELSLSLSLHQPSSHKSNASSSDFSGAISSSYSRPNYKDCSASSSGNRNRNLNLNLSIALCGT</sequence>
<comment type="subcellular location">
    <subcellularLocation>
        <location evidence="1">Nucleus</location>
    </subcellularLocation>
</comment>
<dbReference type="InterPro" id="IPR001005">
    <property type="entry name" value="SANT/Myb"/>
</dbReference>
<protein>
    <submittedName>
        <fullName evidence="7">Myb family transcription factor</fullName>
    </submittedName>
</protein>
<accession>A0A5N5HD68</accession>
<dbReference type="InterPro" id="IPR006447">
    <property type="entry name" value="Myb_dom_plants"/>
</dbReference>
<dbReference type="InterPro" id="IPR009057">
    <property type="entry name" value="Homeodomain-like_sf"/>
</dbReference>
<dbReference type="GO" id="GO:0003677">
    <property type="term" value="F:DNA binding"/>
    <property type="evidence" value="ECO:0007669"/>
    <property type="project" value="InterPro"/>
</dbReference>
<reference evidence="7 8" key="3">
    <citation type="submission" date="2019-11" db="EMBL/GenBank/DDBJ databases">
        <title>A de novo genome assembly of a pear dwarfing rootstock.</title>
        <authorList>
            <person name="Wang F."/>
            <person name="Wang J."/>
            <person name="Li S."/>
            <person name="Zhang Y."/>
            <person name="Fang M."/>
            <person name="Ma L."/>
            <person name="Zhao Y."/>
            <person name="Jiang S."/>
        </authorList>
    </citation>
    <scope>NUCLEOTIDE SEQUENCE [LARGE SCALE GENOMIC DNA]</scope>
    <source>
        <strain evidence="7">S2</strain>
        <tissue evidence="7">Leaf</tissue>
    </source>
</reference>
<dbReference type="PANTHER" id="PTHR31314">
    <property type="entry name" value="MYB FAMILY TRANSCRIPTION FACTOR PHL7-LIKE"/>
    <property type="match status" value="1"/>
</dbReference>
<dbReference type="GO" id="GO:0005634">
    <property type="term" value="C:nucleus"/>
    <property type="evidence" value="ECO:0007669"/>
    <property type="project" value="UniProtKB-SubCell"/>
</dbReference>
<dbReference type="InterPro" id="IPR017930">
    <property type="entry name" value="Myb_dom"/>
</dbReference>
<dbReference type="Proteomes" id="UP000327157">
    <property type="component" value="Chromosome 16"/>
</dbReference>
<dbReference type="NCBIfam" id="TIGR01557">
    <property type="entry name" value="myb_SHAQKYF"/>
    <property type="match status" value="1"/>
</dbReference>
<dbReference type="GO" id="GO:0003700">
    <property type="term" value="F:DNA-binding transcription factor activity"/>
    <property type="evidence" value="ECO:0007669"/>
    <property type="project" value="InterPro"/>
</dbReference>
<dbReference type="SUPFAM" id="SSF46689">
    <property type="entry name" value="Homeodomain-like"/>
    <property type="match status" value="1"/>
</dbReference>
<reference evidence="8" key="2">
    <citation type="submission" date="2019-10" db="EMBL/GenBank/DDBJ databases">
        <title>A de novo genome assembly of a pear dwarfing rootstock.</title>
        <authorList>
            <person name="Wang F."/>
            <person name="Wang J."/>
            <person name="Li S."/>
            <person name="Zhang Y."/>
            <person name="Fang M."/>
            <person name="Ma L."/>
            <person name="Zhao Y."/>
            <person name="Jiang S."/>
        </authorList>
    </citation>
    <scope>NUCLEOTIDE SEQUENCE [LARGE SCALE GENOMIC DNA]</scope>
</reference>
<name>A0A5N5HD68_9ROSA</name>
<keyword evidence="2" id="KW-0805">Transcription regulation</keyword>
<evidence type="ECO:0000256" key="2">
    <source>
        <dbReference type="ARBA" id="ARBA00023015"/>
    </source>
</evidence>
<evidence type="ECO:0000313" key="7">
    <source>
        <dbReference type="EMBL" id="KAB2624092.1"/>
    </source>
</evidence>
<dbReference type="EMBL" id="SMOL01000160">
    <property type="protein sequence ID" value="KAB2624092.1"/>
    <property type="molecule type" value="Genomic_DNA"/>
</dbReference>
<dbReference type="Gene3D" id="1.10.10.60">
    <property type="entry name" value="Homeodomain-like"/>
    <property type="match status" value="1"/>
</dbReference>
<reference evidence="7 8" key="1">
    <citation type="submission" date="2019-09" db="EMBL/GenBank/DDBJ databases">
        <authorList>
            <person name="Ou C."/>
        </authorList>
    </citation>
    <scope>NUCLEOTIDE SEQUENCE [LARGE SCALE GENOMIC DNA]</scope>
    <source>
        <strain evidence="7">S2</strain>
        <tissue evidence="7">Leaf</tissue>
    </source>
</reference>
<keyword evidence="4" id="KW-0539">Nucleus</keyword>
<evidence type="ECO:0000259" key="6">
    <source>
        <dbReference type="PROSITE" id="PS51294"/>
    </source>
</evidence>
<dbReference type="Pfam" id="PF00249">
    <property type="entry name" value="Myb_DNA-binding"/>
    <property type="match status" value="1"/>
</dbReference>